<dbReference type="InterPro" id="IPR017850">
    <property type="entry name" value="Alkaline_phosphatase_core_sf"/>
</dbReference>
<dbReference type="Proteomes" id="UP000005204">
    <property type="component" value="Unassembled WGS sequence"/>
</dbReference>
<comment type="subcellular location">
    <subcellularLocation>
        <location evidence="1">Endoplasmic reticulum membrane</location>
        <topology evidence="1">Multi-pass membrane protein</topology>
    </subcellularLocation>
</comment>
<dbReference type="InterPro" id="IPR045687">
    <property type="entry name" value="PIGG/GPI7_C"/>
</dbReference>
<feature type="domain" description="GPI ethanolamine phosphate transferase 2 C-terminal" evidence="12">
    <location>
        <begin position="871"/>
        <end position="1015"/>
    </location>
</feature>
<feature type="transmembrane region" description="Helical" evidence="11">
    <location>
        <begin position="703"/>
        <end position="724"/>
    </location>
</feature>
<proteinExistence type="inferred from homology"/>
<dbReference type="Pfam" id="PF19316">
    <property type="entry name" value="PIGO_PIGG"/>
    <property type="match status" value="1"/>
</dbReference>
<evidence type="ECO:0000256" key="4">
    <source>
        <dbReference type="ARBA" id="ARBA00022502"/>
    </source>
</evidence>
<feature type="transmembrane region" description="Helical" evidence="11">
    <location>
        <begin position="517"/>
        <end position="536"/>
    </location>
</feature>
<sequence length="1034" mass="116970">MITLLQYRWTGLFLLITALGALTLFLYGFFPLKYHSGKFAHMSDLPNFIDGVSIDGQQVYNSGENSVILMVIDGLRYDFVTEEYMAYTGQLLKNKSACIYVTVAEPPTVTMPRIKSPERKKEKAQWRRTINFWRDIFAMMTGSVSTFADVALNFGAPAVRGDSVLRVAASRGRRTVMYGDDTWIRLFPGLWSEYDGTTSFFVTDYTEVDNNVTRHLDKVLAPDEKKQPKFDLLVLHYLGLDHIGHLEGARSTKIKPKLVEMDEIVKKIYVAMQKWDRNGILIVCGDHGMRDAGGHGGSTPAEVLVPLVVIKSQDFECPHPLGPGPTVAQVDVAPTISWLLNAPPPGDSTGRILPSLLPADTRQHLYLLHIIAERMAKQNDLPTDKEFYKQFERAENQFAHYLATGQQSAAKISKEFYEQSLAEMTEYLNGTTVDFDMFSIVVAIILLYFIVASLLCVTLYSLQPDHSRKHSTTKRGYQSSNAGRIVAFLFMLCLSGSGLIVACFITETKSQLCSFNGLWLPVLLVVAAAFTITYFIMKTGIERIKNLSSLNELNAIDFLLIGGTVFHAWSFFGTSFIEEEHMTWYFFWNTFMFFVLIRSIVVVVMYWSKKMTGATEVQEKPGLDEKMSAVGISIVPKWVLLIALHRYLRTMNQTGDRWLFLPDTADWLNEPENSLYLELHVIIGTIMTVLICVHNLVYTNNLMYIHTALTAAAATCTFCYRVATHAVHAPFEDMKTWDPIIIVSVFWGILMAQFIYEIITYVGFFKSCGVHPAEHAMNSKKFDYVKPKTKTEDYIYDPTIEEPWNVEEVKLNLARSLSHLMLNNMMLVILLLMRPHNVVMVPSVYITCVVSSKCVDHKLLDRRSARNTDVADVLSRTLVHMWIGILFFFYQGNSNSLASVDLGSGYVGLREYSPVRVATRMGLHAYAGPALAGAVLFCTLAAEARDWQQYLKSIWRATNILALHRVYAVVLYTVIATIFRHHLFVWSVFSPKLLYDFVATVFGVQALATIGYIIFLTHVTSWLARVLITRSGLR</sequence>
<feature type="transmembrane region" description="Helical" evidence="11">
    <location>
        <begin position="556"/>
        <end position="577"/>
    </location>
</feature>
<dbReference type="CTD" id="35685"/>
<evidence type="ECO:0000256" key="10">
    <source>
        <dbReference type="ARBA" id="ARBA00023180"/>
    </source>
</evidence>
<dbReference type="EnsemblMetazoa" id="XM_021350708.2">
    <property type="protein sequence ID" value="XP_021206383.2"/>
    <property type="gene ID" value="LOC101736874"/>
</dbReference>
<feature type="transmembrane region" description="Helical" evidence="11">
    <location>
        <begin position="437"/>
        <end position="462"/>
    </location>
</feature>
<keyword evidence="10" id="KW-0325">Glycoprotein</keyword>
<feature type="transmembrane region" description="Helical" evidence="11">
    <location>
        <begin position="873"/>
        <end position="890"/>
    </location>
</feature>
<feature type="transmembrane region" description="Helical" evidence="11">
    <location>
        <begin position="482"/>
        <end position="505"/>
    </location>
</feature>
<feature type="transmembrane region" description="Helical" evidence="11">
    <location>
        <begin position="627"/>
        <end position="648"/>
    </location>
</feature>
<evidence type="ECO:0000256" key="9">
    <source>
        <dbReference type="ARBA" id="ARBA00023136"/>
    </source>
</evidence>
<dbReference type="Gene3D" id="3.40.720.10">
    <property type="entry name" value="Alkaline Phosphatase, subunit A"/>
    <property type="match status" value="1"/>
</dbReference>
<organism evidence="13 14">
    <name type="scientific">Bombyx mori</name>
    <name type="common">Silk moth</name>
    <dbReference type="NCBI Taxonomy" id="7091"/>
    <lineage>
        <taxon>Eukaryota</taxon>
        <taxon>Metazoa</taxon>
        <taxon>Ecdysozoa</taxon>
        <taxon>Arthropoda</taxon>
        <taxon>Hexapoda</taxon>
        <taxon>Insecta</taxon>
        <taxon>Pterygota</taxon>
        <taxon>Neoptera</taxon>
        <taxon>Endopterygota</taxon>
        <taxon>Lepidoptera</taxon>
        <taxon>Glossata</taxon>
        <taxon>Ditrysia</taxon>
        <taxon>Bombycoidea</taxon>
        <taxon>Bombycidae</taxon>
        <taxon>Bombycinae</taxon>
        <taxon>Bombyx</taxon>
    </lineage>
</organism>
<dbReference type="RefSeq" id="XP_021206382.2">
    <property type="nucleotide sequence ID" value="XM_021350707.3"/>
</dbReference>
<dbReference type="PANTHER" id="PTHR23072">
    <property type="entry name" value="PHOSPHATIDYLINOSITOL GLYCAN-RELATED"/>
    <property type="match status" value="1"/>
</dbReference>
<evidence type="ECO:0000313" key="14">
    <source>
        <dbReference type="Proteomes" id="UP000005204"/>
    </source>
</evidence>
<dbReference type="AlphaFoldDB" id="A0A8R2HPG0"/>
<dbReference type="GeneID" id="101736874"/>
<dbReference type="EnsemblMetazoa" id="XM_021350707.2">
    <property type="protein sequence ID" value="XP_021206382.2"/>
    <property type="gene ID" value="LOC101736874"/>
</dbReference>
<evidence type="ECO:0000256" key="5">
    <source>
        <dbReference type="ARBA" id="ARBA00022679"/>
    </source>
</evidence>
<keyword evidence="14" id="KW-1185">Reference proteome</keyword>
<accession>A0A8R2HPG0</accession>
<dbReference type="InterPro" id="IPR037674">
    <property type="entry name" value="PIG-G_N"/>
</dbReference>
<keyword evidence="7" id="KW-0256">Endoplasmic reticulum</keyword>
<feature type="transmembrane region" description="Helical" evidence="11">
    <location>
        <begin position="954"/>
        <end position="979"/>
    </location>
</feature>
<evidence type="ECO:0000256" key="8">
    <source>
        <dbReference type="ARBA" id="ARBA00022989"/>
    </source>
</evidence>
<feature type="transmembrane region" description="Helical" evidence="11">
    <location>
        <begin position="12"/>
        <end position="32"/>
    </location>
</feature>
<comment type="pathway">
    <text evidence="2">Glycolipid biosynthesis; glycosylphosphatidylinositol-anchor biosynthesis.</text>
</comment>
<feature type="transmembrane region" description="Helical" evidence="11">
    <location>
        <begin position="584"/>
        <end position="607"/>
    </location>
</feature>
<dbReference type="KEGG" id="bmor:101736874"/>
<evidence type="ECO:0000256" key="1">
    <source>
        <dbReference type="ARBA" id="ARBA00004477"/>
    </source>
</evidence>
<feature type="transmembrane region" description="Helical" evidence="11">
    <location>
        <begin position="923"/>
        <end position="942"/>
    </location>
</feature>
<evidence type="ECO:0000256" key="11">
    <source>
        <dbReference type="SAM" id="Phobius"/>
    </source>
</evidence>
<evidence type="ECO:0000256" key="3">
    <source>
        <dbReference type="ARBA" id="ARBA00005315"/>
    </source>
</evidence>
<evidence type="ECO:0000259" key="12">
    <source>
        <dbReference type="Pfam" id="PF19316"/>
    </source>
</evidence>
<reference evidence="13" key="2">
    <citation type="submission" date="2022-06" db="UniProtKB">
        <authorList>
            <consortium name="EnsemblMetazoa"/>
        </authorList>
    </citation>
    <scope>IDENTIFICATION</scope>
    <source>
        <strain evidence="13">p50T (Dazao)</strain>
    </source>
</reference>
<evidence type="ECO:0000256" key="6">
    <source>
        <dbReference type="ARBA" id="ARBA00022692"/>
    </source>
</evidence>
<evidence type="ECO:0000256" key="7">
    <source>
        <dbReference type="ARBA" id="ARBA00022824"/>
    </source>
</evidence>
<keyword evidence="8 11" id="KW-1133">Transmembrane helix</keyword>
<reference evidence="14" key="1">
    <citation type="journal article" date="2008" name="Insect Biochem. Mol. Biol.">
        <title>The genome of a lepidopteran model insect, the silkworm Bombyx mori.</title>
        <authorList>
            <consortium name="International Silkworm Genome Consortium"/>
        </authorList>
    </citation>
    <scope>NUCLEOTIDE SEQUENCE [LARGE SCALE GENOMIC DNA]</scope>
    <source>
        <strain evidence="14">p50T</strain>
    </source>
</reference>
<dbReference type="GO" id="GO:0051267">
    <property type="term" value="F:CP2 mannose-ethanolamine phosphotransferase activity"/>
    <property type="evidence" value="ECO:0007669"/>
    <property type="project" value="TreeGrafter"/>
</dbReference>
<dbReference type="Pfam" id="PF01663">
    <property type="entry name" value="Phosphodiest"/>
    <property type="match status" value="1"/>
</dbReference>
<dbReference type="InterPro" id="IPR039527">
    <property type="entry name" value="PIGG/GPI7"/>
</dbReference>
<keyword evidence="9 11" id="KW-0472">Membrane</keyword>
<keyword evidence="5" id="KW-0808">Transferase</keyword>
<evidence type="ECO:0000313" key="13">
    <source>
        <dbReference type="EnsemblMetazoa" id="XP_021206382.2"/>
    </source>
</evidence>
<dbReference type="RefSeq" id="XP_062530016.1">
    <property type="nucleotide sequence ID" value="XM_062674032.1"/>
</dbReference>
<feature type="transmembrane region" description="Helical" evidence="11">
    <location>
        <begin position="736"/>
        <end position="756"/>
    </location>
</feature>
<feature type="transmembrane region" description="Helical" evidence="11">
    <location>
        <begin position="999"/>
        <end position="1024"/>
    </location>
</feature>
<dbReference type="InterPro" id="IPR002591">
    <property type="entry name" value="Phosphodiest/P_Trfase"/>
</dbReference>
<dbReference type="GO" id="GO:0006506">
    <property type="term" value="P:GPI anchor biosynthetic process"/>
    <property type="evidence" value="ECO:0007669"/>
    <property type="project" value="UniProtKB-KW"/>
</dbReference>
<keyword evidence="4" id="KW-0337">GPI-anchor biosynthesis</keyword>
<dbReference type="CDD" id="cd16024">
    <property type="entry name" value="GPI_EPT_2"/>
    <property type="match status" value="1"/>
</dbReference>
<protein>
    <recommendedName>
        <fullName evidence="12">GPI ethanolamine phosphate transferase 2 C-terminal domain-containing protein</fullName>
    </recommendedName>
</protein>
<keyword evidence="6 11" id="KW-0812">Transmembrane</keyword>
<dbReference type="RefSeq" id="XP_021206383.2">
    <property type="nucleotide sequence ID" value="XM_021350708.3"/>
</dbReference>
<evidence type="ECO:0000256" key="2">
    <source>
        <dbReference type="ARBA" id="ARBA00004687"/>
    </source>
</evidence>
<feature type="transmembrane region" description="Helical" evidence="11">
    <location>
        <begin position="675"/>
        <end position="697"/>
    </location>
</feature>
<comment type="similarity">
    <text evidence="3">Belongs to the PIGG/PIGN/PIGO family. PIGG subfamily.</text>
</comment>
<name>A0A8R2HPG0_BOMMO</name>
<dbReference type="SUPFAM" id="SSF53649">
    <property type="entry name" value="Alkaline phosphatase-like"/>
    <property type="match status" value="1"/>
</dbReference>
<dbReference type="GO" id="GO:0005789">
    <property type="term" value="C:endoplasmic reticulum membrane"/>
    <property type="evidence" value="ECO:0007669"/>
    <property type="project" value="UniProtKB-SubCell"/>
</dbReference>
<dbReference type="PANTHER" id="PTHR23072:SF0">
    <property type="entry name" value="GPI ETHANOLAMINE PHOSPHATE TRANSFERASE 2"/>
    <property type="match status" value="1"/>
</dbReference>